<feature type="region of interest" description="Disordered" evidence="1">
    <location>
        <begin position="1"/>
        <end position="56"/>
    </location>
</feature>
<evidence type="ECO:0000256" key="1">
    <source>
        <dbReference type="SAM" id="MobiDB-lite"/>
    </source>
</evidence>
<comment type="caution">
    <text evidence="2">The sequence shown here is derived from an EMBL/GenBank/DDBJ whole genome shotgun (WGS) entry which is preliminary data.</text>
</comment>
<protein>
    <submittedName>
        <fullName evidence="2">Uncharacterized protein</fullName>
    </submittedName>
</protein>
<feature type="compositionally biased region" description="Low complexity" evidence="1">
    <location>
        <begin position="13"/>
        <end position="26"/>
    </location>
</feature>
<gene>
    <name evidence="2" type="ORF">PGTUg99_007583</name>
</gene>
<dbReference type="Proteomes" id="UP000325313">
    <property type="component" value="Unassembled WGS sequence"/>
</dbReference>
<sequence length="56" mass="5960">MNFESTPASAKPENSSENTTSSEDTNPAPPSKKPLTSKTEEEGSGMWHPSPANVEI</sequence>
<dbReference type="EMBL" id="VDEP01000219">
    <property type="protein sequence ID" value="KAA1122725.1"/>
    <property type="molecule type" value="Genomic_DNA"/>
</dbReference>
<name>A0A5B0RCK1_PUCGR</name>
<dbReference type="AlphaFoldDB" id="A0A5B0RCK1"/>
<reference evidence="2 3" key="1">
    <citation type="submission" date="2019-05" db="EMBL/GenBank/DDBJ databases">
        <title>Emergence of the Ug99 lineage of the wheat stem rust pathogen through somatic hybridization.</title>
        <authorList>
            <person name="Li F."/>
            <person name="Upadhyaya N.M."/>
            <person name="Sperschneider J."/>
            <person name="Matny O."/>
            <person name="Nguyen-Phuc H."/>
            <person name="Mago R."/>
            <person name="Raley C."/>
            <person name="Miller M.E."/>
            <person name="Silverstein K.A.T."/>
            <person name="Henningsen E."/>
            <person name="Hirsch C.D."/>
            <person name="Visser B."/>
            <person name="Pretorius Z.A."/>
            <person name="Steffenson B.J."/>
            <person name="Schwessinger B."/>
            <person name="Dodds P.N."/>
            <person name="Figueroa M."/>
        </authorList>
    </citation>
    <scope>NUCLEOTIDE SEQUENCE [LARGE SCALE GENOMIC DNA]</scope>
    <source>
        <strain evidence="2 3">Ug99</strain>
    </source>
</reference>
<evidence type="ECO:0000313" key="3">
    <source>
        <dbReference type="Proteomes" id="UP000325313"/>
    </source>
</evidence>
<evidence type="ECO:0000313" key="2">
    <source>
        <dbReference type="EMBL" id="KAA1122725.1"/>
    </source>
</evidence>
<proteinExistence type="predicted"/>
<organism evidence="2 3">
    <name type="scientific">Puccinia graminis f. sp. tritici</name>
    <dbReference type="NCBI Taxonomy" id="56615"/>
    <lineage>
        <taxon>Eukaryota</taxon>
        <taxon>Fungi</taxon>
        <taxon>Dikarya</taxon>
        <taxon>Basidiomycota</taxon>
        <taxon>Pucciniomycotina</taxon>
        <taxon>Pucciniomycetes</taxon>
        <taxon>Pucciniales</taxon>
        <taxon>Pucciniaceae</taxon>
        <taxon>Puccinia</taxon>
    </lineage>
</organism>
<accession>A0A5B0RCK1</accession>